<dbReference type="PANTHER" id="PTHR10336:SF36">
    <property type="entry name" value="1-PHOSPHATIDYLINOSITOL 4,5-BISPHOSPHATE PHOSPHODIESTERASE BETA-4"/>
    <property type="match status" value="1"/>
</dbReference>
<dbReference type="PROSITE" id="PS50007">
    <property type="entry name" value="PIPLC_X_DOMAIN"/>
    <property type="match status" value="1"/>
</dbReference>
<dbReference type="SMART" id="SM00054">
    <property type="entry name" value="EFh"/>
    <property type="match status" value="2"/>
</dbReference>
<dbReference type="InterPro" id="IPR001711">
    <property type="entry name" value="PLipase_C_Pinositol-sp_Y"/>
</dbReference>
<dbReference type="SUPFAM" id="SSF47473">
    <property type="entry name" value="EF-hand"/>
    <property type="match status" value="1"/>
</dbReference>
<dbReference type="Pfam" id="PF13499">
    <property type="entry name" value="EF-hand_7"/>
    <property type="match status" value="1"/>
</dbReference>
<dbReference type="Pfam" id="PF00168">
    <property type="entry name" value="C2"/>
    <property type="match status" value="1"/>
</dbReference>
<evidence type="ECO:0000313" key="13">
    <source>
        <dbReference type="Proteomes" id="UP000006671"/>
    </source>
</evidence>
<proteinExistence type="predicted"/>
<feature type="domain" description="C2" evidence="9">
    <location>
        <begin position="747"/>
        <end position="882"/>
    </location>
</feature>
<evidence type="ECO:0000256" key="7">
    <source>
        <dbReference type="RuleBase" id="RU361133"/>
    </source>
</evidence>
<accession>D2VMP0</accession>
<evidence type="ECO:0000256" key="4">
    <source>
        <dbReference type="ARBA" id="ARBA00022963"/>
    </source>
</evidence>
<dbReference type="InterPro" id="IPR001192">
    <property type="entry name" value="PI-PLC_fam"/>
</dbReference>
<dbReference type="GO" id="GO:0005509">
    <property type="term" value="F:calcium ion binding"/>
    <property type="evidence" value="ECO:0007669"/>
    <property type="project" value="InterPro"/>
</dbReference>
<evidence type="ECO:0000256" key="3">
    <source>
        <dbReference type="ARBA" id="ARBA00022837"/>
    </source>
</evidence>
<feature type="compositionally biased region" description="Polar residues" evidence="8">
    <location>
        <begin position="951"/>
        <end position="965"/>
    </location>
</feature>
<dbReference type="PRINTS" id="PR00390">
    <property type="entry name" value="PHPHLIPASEC"/>
</dbReference>
<feature type="region of interest" description="Disordered" evidence="8">
    <location>
        <begin position="951"/>
        <end position="989"/>
    </location>
</feature>
<protein>
    <recommendedName>
        <fullName evidence="1 7">Phosphoinositide phospholipase C</fullName>
        <ecNumber evidence="1 7">3.1.4.11</ecNumber>
    </recommendedName>
</protein>
<dbReference type="SUPFAM" id="SSF51695">
    <property type="entry name" value="PLC-like phosphodiesterases"/>
    <property type="match status" value="1"/>
</dbReference>
<evidence type="ECO:0000256" key="2">
    <source>
        <dbReference type="ARBA" id="ARBA00022801"/>
    </source>
</evidence>
<feature type="domain" description="EF-hand" evidence="11">
    <location>
        <begin position="299"/>
        <end position="334"/>
    </location>
</feature>
<dbReference type="Pfam" id="PF00388">
    <property type="entry name" value="PI-PLC-X"/>
    <property type="match status" value="1"/>
</dbReference>
<dbReference type="SMART" id="SM00149">
    <property type="entry name" value="PLCYc"/>
    <property type="match status" value="1"/>
</dbReference>
<dbReference type="Gene3D" id="2.60.40.150">
    <property type="entry name" value="C2 domain"/>
    <property type="match status" value="1"/>
</dbReference>
<dbReference type="PROSITE" id="PS50004">
    <property type="entry name" value="C2"/>
    <property type="match status" value="1"/>
</dbReference>
<feature type="compositionally biased region" description="Acidic residues" evidence="8">
    <location>
        <begin position="575"/>
        <end position="591"/>
    </location>
</feature>
<evidence type="ECO:0000256" key="6">
    <source>
        <dbReference type="ARBA" id="ARBA00023224"/>
    </source>
</evidence>
<dbReference type="Gene3D" id="1.10.238.10">
    <property type="entry name" value="EF-hand"/>
    <property type="match status" value="2"/>
</dbReference>
<keyword evidence="2 7" id="KW-0378">Hydrolase</keyword>
<dbReference type="PROSITE" id="PS50222">
    <property type="entry name" value="EF_HAND_2"/>
    <property type="match status" value="1"/>
</dbReference>
<dbReference type="InterPro" id="IPR018247">
    <property type="entry name" value="EF_Hand_1_Ca_BS"/>
</dbReference>
<dbReference type="GO" id="GO:0004435">
    <property type="term" value="F:phosphatidylinositol-4,5-bisphosphate phospholipase C activity"/>
    <property type="evidence" value="ECO:0007669"/>
    <property type="project" value="UniProtKB-EC"/>
</dbReference>
<dbReference type="OMA" id="IIMINQY"/>
<evidence type="ECO:0000256" key="5">
    <source>
        <dbReference type="ARBA" id="ARBA00023098"/>
    </source>
</evidence>
<dbReference type="CDD" id="cd15898">
    <property type="entry name" value="EFh_PI-PLC"/>
    <property type="match status" value="1"/>
</dbReference>
<evidence type="ECO:0000259" key="9">
    <source>
        <dbReference type="PROSITE" id="PS50004"/>
    </source>
</evidence>
<dbReference type="RefSeq" id="XP_002674512.1">
    <property type="nucleotide sequence ID" value="XM_002674466.1"/>
</dbReference>
<dbReference type="PROSITE" id="PS00018">
    <property type="entry name" value="EF_HAND_1"/>
    <property type="match status" value="1"/>
</dbReference>
<keyword evidence="4 7" id="KW-0442">Lipid degradation</keyword>
<keyword evidence="6" id="KW-0807">Transducer</keyword>
<dbReference type="Pfam" id="PF00387">
    <property type="entry name" value="PI-PLC-Y"/>
    <property type="match status" value="1"/>
</dbReference>
<dbReference type="SUPFAM" id="SSF49562">
    <property type="entry name" value="C2 domain (Calcium/lipid-binding domain, CaLB)"/>
    <property type="match status" value="1"/>
</dbReference>
<evidence type="ECO:0000256" key="1">
    <source>
        <dbReference type="ARBA" id="ARBA00012368"/>
    </source>
</evidence>
<dbReference type="FunCoup" id="D2VMP0">
    <property type="interactions" value="117"/>
</dbReference>
<dbReference type="PANTHER" id="PTHR10336">
    <property type="entry name" value="PHOSPHOINOSITIDE-SPECIFIC PHOSPHOLIPASE C FAMILY PROTEIN"/>
    <property type="match status" value="1"/>
</dbReference>
<dbReference type="OrthoDB" id="269822at2759"/>
<dbReference type="GO" id="GO:0016042">
    <property type="term" value="P:lipid catabolic process"/>
    <property type="evidence" value="ECO:0007669"/>
    <property type="project" value="UniProtKB-KW"/>
</dbReference>
<dbReference type="CDD" id="cd08558">
    <property type="entry name" value="PI-PLCc_eukaryota"/>
    <property type="match status" value="1"/>
</dbReference>
<evidence type="ECO:0000259" key="10">
    <source>
        <dbReference type="PROSITE" id="PS50008"/>
    </source>
</evidence>
<evidence type="ECO:0000256" key="8">
    <source>
        <dbReference type="SAM" id="MobiDB-lite"/>
    </source>
</evidence>
<dbReference type="InterPro" id="IPR000008">
    <property type="entry name" value="C2_dom"/>
</dbReference>
<dbReference type="STRING" id="5762.D2VMP0"/>
<dbReference type="GO" id="GO:0048015">
    <property type="term" value="P:phosphatidylinositol-mediated signaling"/>
    <property type="evidence" value="ECO:0007669"/>
    <property type="project" value="TreeGrafter"/>
</dbReference>
<dbReference type="InterPro" id="IPR011992">
    <property type="entry name" value="EF-hand-dom_pair"/>
</dbReference>
<dbReference type="CDD" id="cd00275">
    <property type="entry name" value="C2_PLC_like"/>
    <property type="match status" value="1"/>
</dbReference>
<dbReference type="EC" id="3.1.4.11" evidence="1 7"/>
<gene>
    <name evidence="12" type="ORF">NAEGRDRAFT_80564</name>
</gene>
<name>D2VMP0_NAEGR</name>
<dbReference type="VEuPathDB" id="AmoebaDB:NAEGRDRAFT_80564"/>
<dbReference type="Gene3D" id="3.20.20.190">
    <property type="entry name" value="Phosphatidylinositol (PI) phosphodiesterase"/>
    <property type="match status" value="1"/>
</dbReference>
<keyword evidence="3" id="KW-0106">Calcium</keyword>
<feature type="domain" description="PI-PLC Y-box" evidence="10">
    <location>
        <begin position="661"/>
        <end position="752"/>
    </location>
</feature>
<dbReference type="SMART" id="SM00239">
    <property type="entry name" value="C2"/>
    <property type="match status" value="1"/>
</dbReference>
<dbReference type="Proteomes" id="UP000006671">
    <property type="component" value="Unassembled WGS sequence"/>
</dbReference>
<dbReference type="PROSITE" id="PS50008">
    <property type="entry name" value="PIPLC_Y_DOMAIN"/>
    <property type="match status" value="1"/>
</dbReference>
<evidence type="ECO:0000313" key="12">
    <source>
        <dbReference type="EMBL" id="EFC41768.1"/>
    </source>
</evidence>
<keyword evidence="13" id="KW-1185">Reference proteome</keyword>
<feature type="region of interest" description="Disordered" evidence="8">
    <location>
        <begin position="571"/>
        <end position="591"/>
    </location>
</feature>
<dbReference type="InParanoid" id="D2VMP0"/>
<sequence length="1005" mass="114676">MSFSFKRSNSLHSQHSRNNLAFVPTASSKHYLSLSPKIHLWNSSIDHQTIDVFNLFSLQNVLTDTNLVHKTLSELKVGKKIKCLRLGNYDITQLKNSGENISPTRQIPPPMTSNSNIMSSHSINSIQQGQNSTTTSLDLSSKFANFLKKKKFKEYYWILNDNENVIEIKDSKRKKLKHSIFIADILRIEHPALFSSAYSSSDHDNSDFTMTIIFSSGKLRSKSVAFIHERIDLVIGTQTDFYVFLALINYLMCRADMKSLKDPTSLQILKCWIGTEVDGDGNLDIKELAKLLNRINLEFPVKTLRQIYKQADTDGTGYLEYDEFRELYYSLIRNEEIEEYIYRNYANNQQLIFKEDFIEFLQDQLNGTILVAPEWVDTIFNRYNAKTLDNNIGLSCHDFTRFLLSAHDNNIIDESFKVLHSNDMNQPLTQYWISSSHNTYLTGLQWKGESSVEQYRDVLLTGCRCVELDCWDGPVEPIIYHGRTLTSKILFRDVIIMINQYAFVASEYPLILSLEVHCSEPQQEMMAKIMSDIFGGTLLKSFFGPQQTELDKLPSPNDLKYKIILKGKKHSNTNEPEEVGGEDSDDEQEDDSLSVTFDEMITTSGPPKSPRMPSIISDKNVKDLKKKIPPKDVKRKVAQGLSDIIAWCGISFKGKLSFQCWHMHSFAEDKFSKVVRKDFAGLVEYNKNQSSRIYPKAMRVDSSNYCPNLAWVTGCQMAALNFQTRDEHMRFNEVKFLENGKCGYILKPDFLRLAHVPYPSEETHKPTYFTLAAICAQNLPKPSTYISSTSSNLPKEVSNPFVKIQILGISKDLYEEKSETVIGNGLMPAFNKVFHFTVLCPEVAFLKVSIYDNRKSEVKCICENYLPVKHLRQGFRAIQMLDLHAKPIEGCTLLCELRMDEKHHPMMVVPSSSMEYLGNDALRLPSMSQTLQSSNTNSPINLFAQLMNNQERNERTSQGSSQSGDMTPITLEISEPLEEDANSPVPSSFTIAKRLSDCDLESLNK</sequence>
<evidence type="ECO:0000259" key="11">
    <source>
        <dbReference type="PROSITE" id="PS50222"/>
    </source>
</evidence>
<dbReference type="GO" id="GO:0051209">
    <property type="term" value="P:release of sequestered calcium ion into cytosol"/>
    <property type="evidence" value="ECO:0007669"/>
    <property type="project" value="TreeGrafter"/>
</dbReference>
<organism evidence="13">
    <name type="scientific">Naegleria gruberi</name>
    <name type="common">Amoeba</name>
    <dbReference type="NCBI Taxonomy" id="5762"/>
    <lineage>
        <taxon>Eukaryota</taxon>
        <taxon>Discoba</taxon>
        <taxon>Heterolobosea</taxon>
        <taxon>Tetramitia</taxon>
        <taxon>Eutetramitia</taxon>
        <taxon>Vahlkampfiidae</taxon>
        <taxon>Naegleria</taxon>
    </lineage>
</organism>
<dbReference type="eggNOG" id="KOG0169">
    <property type="taxonomic scope" value="Eukaryota"/>
</dbReference>
<dbReference type="EMBL" id="GG738883">
    <property type="protein sequence ID" value="EFC41768.1"/>
    <property type="molecule type" value="Genomic_DNA"/>
</dbReference>
<dbReference type="InterPro" id="IPR035892">
    <property type="entry name" value="C2_domain_sf"/>
</dbReference>
<dbReference type="InterPro" id="IPR000909">
    <property type="entry name" value="PLipase_C_PInositol-sp_X_dom"/>
</dbReference>
<dbReference type="GeneID" id="8855080"/>
<dbReference type="InterPro" id="IPR002048">
    <property type="entry name" value="EF_hand_dom"/>
</dbReference>
<dbReference type="InterPro" id="IPR017946">
    <property type="entry name" value="PLC-like_Pdiesterase_TIM-brl"/>
</dbReference>
<reference evidence="12 13" key="1">
    <citation type="journal article" date="2010" name="Cell">
        <title>The genome of Naegleria gruberi illuminates early eukaryotic versatility.</title>
        <authorList>
            <person name="Fritz-Laylin L.K."/>
            <person name="Prochnik S.E."/>
            <person name="Ginger M.L."/>
            <person name="Dacks J.B."/>
            <person name="Carpenter M.L."/>
            <person name="Field M.C."/>
            <person name="Kuo A."/>
            <person name="Paredez A."/>
            <person name="Chapman J."/>
            <person name="Pham J."/>
            <person name="Shu S."/>
            <person name="Neupane R."/>
            <person name="Cipriano M."/>
            <person name="Mancuso J."/>
            <person name="Tu H."/>
            <person name="Salamov A."/>
            <person name="Lindquist E."/>
            <person name="Shapiro H."/>
            <person name="Lucas S."/>
            <person name="Grigoriev I.V."/>
            <person name="Cande W.Z."/>
            <person name="Fulton C."/>
            <person name="Rokhsar D.S."/>
            <person name="Dawson S.C."/>
        </authorList>
    </citation>
    <scope>NUCLEOTIDE SEQUENCE [LARGE SCALE GENOMIC DNA]</scope>
    <source>
        <strain evidence="12 13">NEG-M</strain>
    </source>
</reference>
<comment type="catalytic activity">
    <reaction evidence="7">
        <text>a 1,2-diacyl-sn-glycero-3-phospho-(1D-myo-inositol-4,5-bisphosphate) + H2O = 1D-myo-inositol 1,4,5-trisphosphate + a 1,2-diacyl-sn-glycerol + H(+)</text>
        <dbReference type="Rhea" id="RHEA:33179"/>
        <dbReference type="ChEBI" id="CHEBI:15377"/>
        <dbReference type="ChEBI" id="CHEBI:15378"/>
        <dbReference type="ChEBI" id="CHEBI:17815"/>
        <dbReference type="ChEBI" id="CHEBI:58456"/>
        <dbReference type="ChEBI" id="CHEBI:203600"/>
        <dbReference type="EC" id="3.1.4.11"/>
    </reaction>
</comment>
<keyword evidence="5 7" id="KW-0443">Lipid metabolism</keyword>
<dbReference type="AlphaFoldDB" id="D2VMP0"/>
<dbReference type="SMART" id="SM00148">
    <property type="entry name" value="PLCXc"/>
    <property type="match status" value="1"/>
</dbReference>
<dbReference type="KEGG" id="ngr:NAEGRDRAFT_80564"/>